<evidence type="ECO:0000313" key="2">
    <source>
        <dbReference type="EMBL" id="QPG60021.1"/>
    </source>
</evidence>
<feature type="transmembrane region" description="Helical" evidence="1">
    <location>
        <begin position="724"/>
        <end position="743"/>
    </location>
</feature>
<keyword evidence="1" id="KW-0812">Transmembrane</keyword>
<keyword evidence="1" id="KW-1133">Transmembrane helix</keyword>
<feature type="transmembrane region" description="Helical" evidence="1">
    <location>
        <begin position="372"/>
        <end position="395"/>
    </location>
</feature>
<dbReference type="EMBL" id="CP045503">
    <property type="protein sequence ID" value="QPG60021.1"/>
    <property type="molecule type" value="Genomic_DNA"/>
</dbReference>
<feature type="transmembrane region" description="Helical" evidence="1">
    <location>
        <begin position="781"/>
        <end position="802"/>
    </location>
</feature>
<accession>A0ABX6VBF7</accession>
<dbReference type="SUPFAM" id="SSF82866">
    <property type="entry name" value="Multidrug efflux transporter AcrB transmembrane domain"/>
    <property type="match status" value="2"/>
</dbReference>
<protein>
    <submittedName>
        <fullName evidence="2">Transporter permease</fullName>
    </submittedName>
</protein>
<dbReference type="InterPro" id="IPR050545">
    <property type="entry name" value="Mycobact_MmpL"/>
</dbReference>
<feature type="transmembrane region" description="Helical" evidence="1">
    <location>
        <begin position="401"/>
        <end position="424"/>
    </location>
</feature>
<gene>
    <name evidence="2" type="ORF">FM038_023670</name>
</gene>
<evidence type="ECO:0000313" key="3">
    <source>
        <dbReference type="Proteomes" id="UP000316416"/>
    </source>
</evidence>
<keyword evidence="3" id="KW-1185">Reference proteome</keyword>
<feature type="transmembrane region" description="Helical" evidence="1">
    <location>
        <begin position="755"/>
        <end position="775"/>
    </location>
</feature>
<keyword evidence="1" id="KW-0472">Membrane</keyword>
<feature type="transmembrane region" description="Helical" evidence="1">
    <location>
        <begin position="307"/>
        <end position="327"/>
    </location>
</feature>
<reference evidence="2" key="1">
    <citation type="submission" date="2021-07" db="EMBL/GenBank/DDBJ databases">
        <title>Shewanella sp. YLB-07 whole genome sequence.</title>
        <authorList>
            <person name="Yu L."/>
        </authorList>
    </citation>
    <scope>NUCLEOTIDE SEQUENCE</scope>
    <source>
        <strain evidence="2">YLB-08</strain>
    </source>
</reference>
<evidence type="ECO:0000256" key="1">
    <source>
        <dbReference type="SAM" id="Phobius"/>
    </source>
</evidence>
<feature type="transmembrane region" description="Helical" evidence="1">
    <location>
        <begin position="697"/>
        <end position="718"/>
    </location>
</feature>
<organism evidence="2 3">
    <name type="scientific">Shewanella eurypsychrophilus</name>
    <dbReference type="NCBI Taxonomy" id="2593656"/>
    <lineage>
        <taxon>Bacteria</taxon>
        <taxon>Pseudomonadati</taxon>
        <taxon>Pseudomonadota</taxon>
        <taxon>Gammaproteobacteria</taxon>
        <taxon>Alteromonadales</taxon>
        <taxon>Shewanellaceae</taxon>
        <taxon>Shewanella</taxon>
    </lineage>
</organism>
<feature type="transmembrane region" description="Helical" evidence="1">
    <location>
        <begin position="18"/>
        <end position="36"/>
    </location>
</feature>
<dbReference type="Gene3D" id="1.20.1640.10">
    <property type="entry name" value="Multidrug efflux transporter AcrB transmembrane domain"/>
    <property type="match status" value="2"/>
</dbReference>
<proteinExistence type="predicted"/>
<dbReference type="PANTHER" id="PTHR33406">
    <property type="entry name" value="MEMBRANE PROTEIN MJ1562-RELATED"/>
    <property type="match status" value="1"/>
</dbReference>
<feature type="transmembrane region" description="Helical" evidence="1">
    <location>
        <begin position="673"/>
        <end position="690"/>
    </location>
</feature>
<dbReference type="PANTHER" id="PTHR33406:SF13">
    <property type="entry name" value="MEMBRANE PROTEIN YDFJ"/>
    <property type="match status" value="1"/>
</dbReference>
<sequence length="810" mass="88214">MIDRLASLLGQCSAKLKFILWIGFISIIVLIGISLWQSGAKVQSDILAMLPNIQEDPLTEVALSRVEDQLANSLYLGFVSNNKNQAISAAKSAMAELNLNGKGTFIDIKSADMTQVESLNDYYFSHRFQLLTQQQADSLKNGELEQMIDQAEQQLYNAFSYATSTLIAKDPLLLYPQNLQALAPKQALEVQQGILIAKLVNQVSSKVPSQVPTQDSSPKFVAIVMAKGLGSAFNPKVQEQQIAVLKQAFDKLMLEDKEIEILKAGALFHAVAATISAKNEVTRLGLASLIGVSLLVWLAFRSFMPLAIALLTISSSMLVAIVMTLLIFSELHLLTLVFGTSLIGIAIDYSFHFYCERLNKPKATANQVTQGIFPAISLALITSVLAYSAIGLAPFPGMQQVAIFCASGLVSAYITIILAYPLLASGKLPKGDQRLKFADSYLQKINDLLSHLNAKGWSLLLITSLLISGLGITMLTADDDIRNLQQSPPEILEQESTLRQLLSGGTDNQFLLVRGDSEQALLQNLQALAPRLNSAVEKALIGNAFSLNNYLPSHKQQADNYRLQGEIYRDKLDTIISRLGLNDSLAPALQQAYQSADGEYIDAASFLNSKAGQVFAPLWIEPSKTQAQYGAIVLLGGITDIDQLKRHFADLSYVQLIDKVGDISLVMGKYRQLTLILLALAMLVAAIIFSTRFNIKLACCVIAVPALSAIFTLAILGFSGSSLTLFHALALILVFGIGVDYSLFFAESKQQSRGVMMAVFMSATSTILAFGLLAFSSTPAIHYFGLTLLIGISFTFMLSPFIQTFTRIFK</sequence>
<dbReference type="RefSeq" id="WP_142873508.1">
    <property type="nucleotide sequence ID" value="NZ_CP045503.2"/>
</dbReference>
<name>A0ABX6VBF7_9GAMM</name>
<feature type="transmembrane region" description="Helical" evidence="1">
    <location>
        <begin position="283"/>
        <end position="300"/>
    </location>
</feature>
<dbReference type="Proteomes" id="UP000316416">
    <property type="component" value="Chromosome"/>
</dbReference>
<feature type="transmembrane region" description="Helical" evidence="1">
    <location>
        <begin position="333"/>
        <end position="351"/>
    </location>
</feature>